<evidence type="ECO:0000313" key="1">
    <source>
        <dbReference type="EMBL" id="KAI9919797.1"/>
    </source>
</evidence>
<dbReference type="Proteomes" id="UP001163321">
    <property type="component" value="Chromosome 11"/>
</dbReference>
<keyword evidence="2" id="KW-1185">Reference proteome</keyword>
<protein>
    <submittedName>
        <fullName evidence="1">Uncharacterized protein</fullName>
    </submittedName>
</protein>
<proteinExistence type="predicted"/>
<gene>
    <name evidence="1" type="ORF">PsorP6_017389</name>
</gene>
<dbReference type="EMBL" id="CM047590">
    <property type="protein sequence ID" value="KAI9919797.1"/>
    <property type="molecule type" value="Genomic_DNA"/>
</dbReference>
<accession>A0ACC0WN39</accession>
<sequence>MIGRKKQFINKKTAQHFHVVHRSQRDPKANDPEASKYVLLSSLKNVELRSEYESECEDESDDEMPELVDVPATTSSSICQKENKTKVTVPVRKVRFGDVEAEDLVDENGLPRDGYDYSQHMKEMGQGTFYSATSRFNAGEEARALSRKVELPQDALPSGEEQDRLLDAITLTTDVMDDDLREALVNDEAFEQLDDSFVLQATAEDLELDGTDDFDYDAHIAKLMEAARGVTPLHRGNLTDSEDEDEFSDFEDESGTEVLEPEDRDDAQRVLDKLFEKTLAEEYDDDQLGELEENDPETRGNETLDGELLAAVVEDYVFVQQEIADAEGKLGNPVRTGNRLKQVLEECEAERRAYEYDENAETEEEEEPEDQIARAEREKMELQELFKSNQYLRRQEREIWDCETIVSTYSTLDNHPTVLREEIPTRRKQKKQQVVATSKDEDIRQQKVTLSRKTGMPLGVFNTVALSKKKAKQQQLETEVDTSRRPKNETKEQKRARKVAVKIEKLTRRAEKKETKRAFKEEEARQSTQTVAGRVSIFKY</sequence>
<name>A0ACC0WN39_9STRA</name>
<organism evidence="1 2">
    <name type="scientific">Peronosclerospora sorghi</name>
    <dbReference type="NCBI Taxonomy" id="230839"/>
    <lineage>
        <taxon>Eukaryota</taxon>
        <taxon>Sar</taxon>
        <taxon>Stramenopiles</taxon>
        <taxon>Oomycota</taxon>
        <taxon>Peronosporomycetes</taxon>
        <taxon>Peronosporales</taxon>
        <taxon>Peronosporaceae</taxon>
        <taxon>Peronosclerospora</taxon>
    </lineage>
</organism>
<comment type="caution">
    <text evidence="1">The sequence shown here is derived from an EMBL/GenBank/DDBJ whole genome shotgun (WGS) entry which is preliminary data.</text>
</comment>
<reference evidence="1 2" key="1">
    <citation type="journal article" date="2022" name="bioRxiv">
        <title>The genome of the oomycete Peronosclerospora sorghi, a cosmopolitan pathogen of maize and sorghum, is inflated with dispersed pseudogenes.</title>
        <authorList>
            <person name="Fletcher K."/>
            <person name="Martin F."/>
            <person name="Isakeit T."/>
            <person name="Cavanaugh K."/>
            <person name="Magill C."/>
            <person name="Michelmore R."/>
        </authorList>
    </citation>
    <scope>NUCLEOTIDE SEQUENCE [LARGE SCALE GENOMIC DNA]</scope>
    <source>
        <strain evidence="1">P6</strain>
    </source>
</reference>
<evidence type="ECO:0000313" key="2">
    <source>
        <dbReference type="Proteomes" id="UP001163321"/>
    </source>
</evidence>